<protein>
    <submittedName>
        <fullName evidence="4">Polyketide cyclase / dehydrase and lipid transport</fullName>
    </submittedName>
</protein>
<keyword evidence="2" id="KW-0732">Signal</keyword>
<gene>
    <name evidence="4" type="ORF">SAMN06295916_1547</name>
</gene>
<feature type="chain" id="PRO_5013233715" evidence="2">
    <location>
        <begin position="19"/>
        <end position="187"/>
    </location>
</feature>
<evidence type="ECO:0000256" key="2">
    <source>
        <dbReference type="SAM" id="SignalP"/>
    </source>
</evidence>
<evidence type="ECO:0000256" key="1">
    <source>
        <dbReference type="ARBA" id="ARBA00008918"/>
    </source>
</evidence>
<dbReference type="InterPro" id="IPR005031">
    <property type="entry name" value="COQ10_START"/>
</dbReference>
<dbReference type="EMBL" id="FYEX01000002">
    <property type="protein sequence ID" value="SNC72270.1"/>
    <property type="molecule type" value="Genomic_DNA"/>
</dbReference>
<keyword evidence="5" id="KW-1185">Reference proteome</keyword>
<dbReference type="Proteomes" id="UP000197215">
    <property type="component" value="Unassembled WGS sequence"/>
</dbReference>
<dbReference type="SUPFAM" id="SSF55961">
    <property type="entry name" value="Bet v1-like"/>
    <property type="match status" value="1"/>
</dbReference>
<organism evidence="4 5">
    <name type="scientific">Polynucleobacter victoriensis</name>
    <dbReference type="NCBI Taxonomy" id="2049319"/>
    <lineage>
        <taxon>Bacteria</taxon>
        <taxon>Pseudomonadati</taxon>
        <taxon>Pseudomonadota</taxon>
        <taxon>Betaproteobacteria</taxon>
        <taxon>Burkholderiales</taxon>
        <taxon>Burkholderiaceae</taxon>
        <taxon>Polynucleobacter</taxon>
    </lineage>
</organism>
<evidence type="ECO:0000259" key="3">
    <source>
        <dbReference type="Pfam" id="PF03364"/>
    </source>
</evidence>
<sequence>MKKIITVVGLLICQSCFADGDFDRFNVQAKVIRQDDTFLFAASYQTPLTACQAYRYLTDYEAAKKVPGVTESKPTRISSNKVLVERSAEEKILFFTVKLHTLIEYTEHPIKGTEFTQIKGDSKRFSGKWFVEPNTLGSVIRYEGVLEPDSHLPMFVIKYFIENSLEDRFKIMAKLSAERKTIEVACN</sequence>
<dbReference type="RefSeq" id="WP_088813476.1">
    <property type="nucleotide sequence ID" value="NZ_FYEX01000002.1"/>
</dbReference>
<feature type="domain" description="Coenzyme Q-binding protein COQ10 START" evidence="3">
    <location>
        <begin position="47"/>
        <end position="158"/>
    </location>
</feature>
<evidence type="ECO:0000313" key="5">
    <source>
        <dbReference type="Proteomes" id="UP000197215"/>
    </source>
</evidence>
<accession>A0A212U2A0</accession>
<reference evidence="4 5" key="1">
    <citation type="submission" date="2017-06" db="EMBL/GenBank/DDBJ databases">
        <authorList>
            <person name="Kim H.J."/>
            <person name="Triplett B.A."/>
        </authorList>
    </citation>
    <scope>NUCLEOTIDE SEQUENCE [LARGE SCALE GENOMIC DNA]</scope>
    <source>
        <strain evidence="4 5">MWH-VicM1</strain>
    </source>
</reference>
<dbReference type="InterPro" id="IPR023393">
    <property type="entry name" value="START-like_dom_sf"/>
</dbReference>
<dbReference type="Gene3D" id="3.30.530.20">
    <property type="match status" value="1"/>
</dbReference>
<dbReference type="AlphaFoldDB" id="A0A212U2A0"/>
<proteinExistence type="inferred from homology"/>
<dbReference type="OrthoDB" id="9132148at2"/>
<dbReference type="Pfam" id="PF03364">
    <property type="entry name" value="Polyketide_cyc"/>
    <property type="match status" value="1"/>
</dbReference>
<comment type="similarity">
    <text evidence="1">Belongs to the ribosome association toxin RatA family.</text>
</comment>
<name>A0A212U2A0_9BURK</name>
<evidence type="ECO:0000313" key="4">
    <source>
        <dbReference type="EMBL" id="SNC72270.1"/>
    </source>
</evidence>
<feature type="signal peptide" evidence="2">
    <location>
        <begin position="1"/>
        <end position="18"/>
    </location>
</feature>